<evidence type="ECO:0000256" key="1">
    <source>
        <dbReference type="SAM" id="Phobius"/>
    </source>
</evidence>
<organism evidence="2 3">
    <name type="scientific">Rhodohalobacter barkolensis</name>
    <dbReference type="NCBI Taxonomy" id="2053187"/>
    <lineage>
        <taxon>Bacteria</taxon>
        <taxon>Pseudomonadati</taxon>
        <taxon>Balneolota</taxon>
        <taxon>Balneolia</taxon>
        <taxon>Balneolales</taxon>
        <taxon>Balneolaceae</taxon>
        <taxon>Rhodohalobacter</taxon>
    </lineage>
</organism>
<evidence type="ECO:0000313" key="3">
    <source>
        <dbReference type="Proteomes" id="UP000233398"/>
    </source>
</evidence>
<dbReference type="EMBL" id="PISP01000002">
    <property type="protein sequence ID" value="PKD43622.1"/>
    <property type="molecule type" value="Genomic_DNA"/>
</dbReference>
<reference evidence="2 3" key="1">
    <citation type="submission" date="2017-11" db="EMBL/GenBank/DDBJ databases">
        <title>Rhodohalobacter 15182 sp. nov., isolated from a salt lake.</title>
        <authorList>
            <person name="Han S."/>
        </authorList>
    </citation>
    <scope>NUCLEOTIDE SEQUENCE [LARGE SCALE GENOMIC DNA]</scope>
    <source>
        <strain evidence="2 3">15182</strain>
    </source>
</reference>
<proteinExistence type="predicted"/>
<dbReference type="Proteomes" id="UP000233398">
    <property type="component" value="Unassembled WGS sequence"/>
</dbReference>
<sequence length="101" mass="11030">MNSLVKQSIVAGGSFAGGLVAGYLLRIKKSELQSTYRSAKSLSSEFAQTVKIRGGKIADKGLERVKTIRTDISLNFKDPIPDLYKATESLTVDDLDLKLPR</sequence>
<dbReference type="RefSeq" id="WP_101073164.1">
    <property type="nucleotide sequence ID" value="NZ_PISP01000002.1"/>
</dbReference>
<gene>
    <name evidence="2" type="ORF">CWD77_08630</name>
</gene>
<keyword evidence="1" id="KW-1133">Transmembrane helix</keyword>
<dbReference type="OrthoDB" id="9911123at2"/>
<keyword evidence="1" id="KW-0472">Membrane</keyword>
<protein>
    <recommendedName>
        <fullName evidence="4">YtxH domain-containing protein</fullName>
    </recommendedName>
</protein>
<keyword evidence="3" id="KW-1185">Reference proteome</keyword>
<dbReference type="AlphaFoldDB" id="A0A2N0VHF4"/>
<comment type="caution">
    <text evidence="2">The sequence shown here is derived from an EMBL/GenBank/DDBJ whole genome shotgun (WGS) entry which is preliminary data.</text>
</comment>
<name>A0A2N0VHF4_9BACT</name>
<keyword evidence="1" id="KW-0812">Transmembrane</keyword>
<feature type="transmembrane region" description="Helical" evidence="1">
    <location>
        <begin position="6"/>
        <end position="25"/>
    </location>
</feature>
<evidence type="ECO:0008006" key="4">
    <source>
        <dbReference type="Google" id="ProtNLM"/>
    </source>
</evidence>
<evidence type="ECO:0000313" key="2">
    <source>
        <dbReference type="EMBL" id="PKD43622.1"/>
    </source>
</evidence>
<accession>A0A2N0VHF4</accession>